<comment type="caution">
    <text evidence="2">The sequence shown here is derived from an EMBL/GenBank/DDBJ whole genome shotgun (WGS) entry which is preliminary data.</text>
</comment>
<name>A0ABN9TD15_9DINO</name>
<feature type="region of interest" description="Disordered" evidence="1">
    <location>
        <begin position="582"/>
        <end position="624"/>
    </location>
</feature>
<feature type="compositionally biased region" description="Polar residues" evidence="1">
    <location>
        <begin position="488"/>
        <end position="497"/>
    </location>
</feature>
<evidence type="ECO:0000313" key="2">
    <source>
        <dbReference type="EMBL" id="CAK0843623.1"/>
    </source>
</evidence>
<feature type="region of interest" description="Disordered" evidence="1">
    <location>
        <begin position="454"/>
        <end position="501"/>
    </location>
</feature>
<evidence type="ECO:0000256" key="1">
    <source>
        <dbReference type="SAM" id="MobiDB-lite"/>
    </source>
</evidence>
<feature type="region of interest" description="Disordered" evidence="1">
    <location>
        <begin position="308"/>
        <end position="330"/>
    </location>
</feature>
<feature type="non-terminal residue" evidence="2">
    <location>
        <position position="1025"/>
    </location>
</feature>
<evidence type="ECO:0000313" key="3">
    <source>
        <dbReference type="Proteomes" id="UP001189429"/>
    </source>
</evidence>
<sequence length="1025" mass="113294">AHAGHVPCHRKEWRVDGDLLCQSLATYVKDIGCKKSFVLGHYEFLRRDCAVHLPSLARMPSLVVLIKQCPALEANFTVLRTALHRAVTGCTRKEVDAMNYFLHLMGASENEPEDEESDEELEDIEGVDMDDIEDRPMTHRVSRELAEMADELFVENRWARLRMDSNSLVLKMIDEISGCLMAMKPDRRDLAFLEVSDDRFGEGQDMTKEGGYTYMLSLVMRLQEGSTMWLSPLTSSWVEGTPSATTRALDAIDGDETVPEGSLLWLFDPMEKLKNVVGSVSRVTHLSAFGAEIVGAIEIVSDSMHFRDLAKDSQPPPSPPSYSQLQQSVSGAVGEGTAAAILVLKRQSDGPPQKRPRVSDGGMVNWAERSIAERIQVRHLGMRIPSPRIETQETLEQTPAPLGTKGAEQLDQTPEPLANELTAKQTDAALGPADAKGDGGAVAVVAAGVNAPITPDSFKRLREPAPETQSSLSMSPEAVQSPVPFGNGSPSQYSFCQGSAAPPDISDRELSELDMFMWMRDTPEKKPNITPQKHMIRSFGPSRSTPSPLPAPGGAKDELLRKAKAAAAVPPTKAEVKAVIKAGKGTTSKGSQKNNTNSNKKEQNIKGVSLKHSTGTSKTGKSEEDLQRVWLHPNFGELRAAFGSQKSYTVFSDEQGKPRLFVEVNESQTSDHASILGKLMKIVVSKKLDKVTSGVQDKGLNIRISRAVVKHLRKHGDDSKQMRAIFSADEIRALYGKFKTARKDQEDVDTEFSGLDDKGDREGKNKAKFEYLTAWVKVCQRVSEYRGISSSMANPVVDEHLLALGGIGREMVEGEDVVKAVQDLEKSAQDPTMEEKFKSMVTRVATGERISRKMLWKPWKQMVDKHGEVRRDPSHPRRKQFLDIEDCHEKSFQKEKQTALSGRSKATDEEFAAIEGGLRKSKLCDDVRRGDWDNMGLDLKDEDEDDHASDPEGFIDFLQAKMRAANGTSSKGDIGKAKKVIDQARKFQAELGDYQAERAPSMEGMRKTCVKMRETFALGKKLKIV</sequence>
<keyword evidence="3" id="KW-1185">Reference proteome</keyword>
<feature type="region of interest" description="Disordered" evidence="1">
    <location>
        <begin position="523"/>
        <end position="555"/>
    </location>
</feature>
<feature type="region of interest" description="Disordered" evidence="1">
    <location>
        <begin position="866"/>
        <end position="886"/>
    </location>
</feature>
<gene>
    <name evidence="2" type="ORF">PCOR1329_LOCUS37916</name>
</gene>
<feature type="compositionally biased region" description="Polar residues" evidence="1">
    <location>
        <begin position="585"/>
        <end position="598"/>
    </location>
</feature>
<proteinExistence type="predicted"/>
<reference evidence="2" key="1">
    <citation type="submission" date="2023-10" db="EMBL/GenBank/DDBJ databases">
        <authorList>
            <person name="Chen Y."/>
            <person name="Shah S."/>
            <person name="Dougan E. K."/>
            <person name="Thang M."/>
            <person name="Chan C."/>
        </authorList>
    </citation>
    <scope>NUCLEOTIDE SEQUENCE [LARGE SCALE GENOMIC DNA]</scope>
</reference>
<protein>
    <submittedName>
        <fullName evidence="2">Uncharacterized protein</fullName>
    </submittedName>
</protein>
<accession>A0ABN9TD15</accession>
<feature type="non-terminal residue" evidence="2">
    <location>
        <position position="1"/>
    </location>
</feature>
<dbReference type="EMBL" id="CAUYUJ010014593">
    <property type="protein sequence ID" value="CAK0843623.1"/>
    <property type="molecule type" value="Genomic_DNA"/>
</dbReference>
<organism evidence="2 3">
    <name type="scientific">Prorocentrum cordatum</name>
    <dbReference type="NCBI Taxonomy" id="2364126"/>
    <lineage>
        <taxon>Eukaryota</taxon>
        <taxon>Sar</taxon>
        <taxon>Alveolata</taxon>
        <taxon>Dinophyceae</taxon>
        <taxon>Prorocentrales</taxon>
        <taxon>Prorocentraceae</taxon>
        <taxon>Prorocentrum</taxon>
    </lineage>
</organism>
<dbReference type="Proteomes" id="UP001189429">
    <property type="component" value="Unassembled WGS sequence"/>
</dbReference>
<feature type="region of interest" description="Disordered" evidence="1">
    <location>
        <begin position="382"/>
        <end position="410"/>
    </location>
</feature>